<dbReference type="Proteomes" id="UP000319769">
    <property type="component" value="Unassembled WGS sequence"/>
</dbReference>
<comment type="caution">
    <text evidence="2">The sequence shown here is derived from an EMBL/GenBank/DDBJ whole genome shotgun (WGS) entry which is preliminary data.</text>
</comment>
<feature type="transmembrane region" description="Helical" evidence="1">
    <location>
        <begin position="42"/>
        <end position="63"/>
    </location>
</feature>
<gene>
    <name evidence="2" type="ORF">FPZ12_011065</name>
</gene>
<dbReference type="EMBL" id="VMNW02000012">
    <property type="protein sequence ID" value="KAA9162589.1"/>
    <property type="molecule type" value="Genomic_DNA"/>
</dbReference>
<feature type="transmembrane region" description="Helical" evidence="1">
    <location>
        <begin position="156"/>
        <end position="177"/>
    </location>
</feature>
<keyword evidence="1" id="KW-1133">Transmembrane helix</keyword>
<organism evidence="2 3">
    <name type="scientific">Amycolatopsis acidicola</name>
    <dbReference type="NCBI Taxonomy" id="2596893"/>
    <lineage>
        <taxon>Bacteria</taxon>
        <taxon>Bacillati</taxon>
        <taxon>Actinomycetota</taxon>
        <taxon>Actinomycetes</taxon>
        <taxon>Pseudonocardiales</taxon>
        <taxon>Pseudonocardiaceae</taxon>
        <taxon>Amycolatopsis</taxon>
    </lineage>
</organism>
<reference evidence="2" key="1">
    <citation type="submission" date="2019-09" db="EMBL/GenBank/DDBJ databases">
        <authorList>
            <person name="Teo W.F.A."/>
            <person name="Duangmal K."/>
        </authorList>
    </citation>
    <scope>NUCLEOTIDE SEQUENCE [LARGE SCALE GENOMIC DNA]</scope>
    <source>
        <strain evidence="2">K81G1</strain>
    </source>
</reference>
<evidence type="ECO:0000256" key="1">
    <source>
        <dbReference type="SAM" id="Phobius"/>
    </source>
</evidence>
<protein>
    <submittedName>
        <fullName evidence="2">TMEM198/TM7SF3 family protein</fullName>
    </submittedName>
</protein>
<keyword evidence="3" id="KW-1185">Reference proteome</keyword>
<feature type="transmembrane region" description="Helical" evidence="1">
    <location>
        <begin position="70"/>
        <end position="91"/>
    </location>
</feature>
<dbReference type="RefSeq" id="WP_144747882.1">
    <property type="nucleotide sequence ID" value="NZ_VMNW02000012.1"/>
</dbReference>
<evidence type="ECO:0000313" key="3">
    <source>
        <dbReference type="Proteomes" id="UP000319769"/>
    </source>
</evidence>
<dbReference type="AlphaFoldDB" id="A0A5N0V863"/>
<dbReference type="OrthoDB" id="3574110at2"/>
<feature type="transmembrane region" description="Helical" evidence="1">
    <location>
        <begin position="97"/>
        <end position="116"/>
    </location>
</feature>
<evidence type="ECO:0000313" key="2">
    <source>
        <dbReference type="EMBL" id="KAA9162589.1"/>
    </source>
</evidence>
<keyword evidence="1" id="KW-0812">Transmembrane</keyword>
<accession>A0A5N0V863</accession>
<keyword evidence="1" id="KW-0472">Membrane</keyword>
<proteinExistence type="predicted"/>
<name>A0A5N0V863_9PSEU</name>
<feature type="transmembrane region" description="Helical" evidence="1">
    <location>
        <begin position="123"/>
        <end position="144"/>
    </location>
</feature>
<sequence length="189" mass="19652">MNTTGLVVLAVGLLLCYAGVRSVNLAVLASGFAIGWLITEPFSATFLTALIVGLACAVGAWVLAHLVFRVALFFVGGLAGAVIGAKVFGLLQPEDRSVVLVIIFVAATGFLGGLVTQRFRRPALAAICALGGAALVLSGLARSFPHVFTFLRNPAGNWQAAFAAIVWVALACTGWVVQRKAKDKAAQSR</sequence>